<dbReference type="EMBL" id="JBHUDM010000005">
    <property type="protein sequence ID" value="MFD1643537.1"/>
    <property type="molecule type" value="Genomic_DNA"/>
</dbReference>
<organism evidence="1 2">
    <name type="scientific">Halohasta litorea</name>
    <dbReference type="NCBI Taxonomy" id="869891"/>
    <lineage>
        <taxon>Archaea</taxon>
        <taxon>Methanobacteriati</taxon>
        <taxon>Methanobacteriota</taxon>
        <taxon>Stenosarchaea group</taxon>
        <taxon>Halobacteria</taxon>
        <taxon>Halobacteriales</taxon>
        <taxon>Haloferacaceae</taxon>
        <taxon>Halohasta</taxon>
    </lineage>
</organism>
<dbReference type="Proteomes" id="UP001597052">
    <property type="component" value="Unassembled WGS sequence"/>
</dbReference>
<accession>A0ABD6DBC4</accession>
<keyword evidence="2" id="KW-1185">Reference proteome</keyword>
<sequence>MVELHNGIAVVRTVEGDVLETKQTKHGLYHQFTIANDPCWLDLLAPTVTCDECLHLGDLSVEYDDGFLVVR</sequence>
<proteinExistence type="predicted"/>
<gene>
    <name evidence="1" type="ORF">ACFSBW_16815</name>
</gene>
<name>A0ABD6DBC4_9EURY</name>
<evidence type="ECO:0000313" key="2">
    <source>
        <dbReference type="Proteomes" id="UP001597052"/>
    </source>
</evidence>
<protein>
    <submittedName>
        <fullName evidence="1">Uncharacterized protein</fullName>
    </submittedName>
</protein>
<comment type="caution">
    <text evidence="1">The sequence shown here is derived from an EMBL/GenBank/DDBJ whole genome shotgun (WGS) entry which is preliminary data.</text>
</comment>
<evidence type="ECO:0000313" key="1">
    <source>
        <dbReference type="EMBL" id="MFD1643537.1"/>
    </source>
</evidence>
<dbReference type="AlphaFoldDB" id="A0ABD6DBC4"/>
<dbReference type="RefSeq" id="WP_256397069.1">
    <property type="nucleotide sequence ID" value="NZ_JANHDJ010000006.1"/>
</dbReference>
<reference evidence="1 2" key="1">
    <citation type="journal article" date="2019" name="Int. J. Syst. Evol. Microbiol.">
        <title>The Global Catalogue of Microorganisms (GCM) 10K type strain sequencing project: providing services to taxonomists for standard genome sequencing and annotation.</title>
        <authorList>
            <consortium name="The Broad Institute Genomics Platform"/>
            <consortium name="The Broad Institute Genome Sequencing Center for Infectious Disease"/>
            <person name="Wu L."/>
            <person name="Ma J."/>
        </authorList>
    </citation>
    <scope>NUCLEOTIDE SEQUENCE [LARGE SCALE GENOMIC DNA]</scope>
    <source>
        <strain evidence="1 2">CGMCC 1.10593</strain>
    </source>
</reference>